<dbReference type="Proteomes" id="UP000002258">
    <property type="component" value="Chromosome 6"/>
</dbReference>
<dbReference type="KEGG" id="pic:PICST_32780"/>
<protein>
    <recommendedName>
        <fullName evidence="3">HRQ family protein 1</fullName>
    </recommendedName>
</protein>
<dbReference type="InterPro" id="IPR021848">
    <property type="entry name" value="HODM_asu-like"/>
</dbReference>
<dbReference type="EMBL" id="CP000500">
    <property type="protein sequence ID" value="ABN67788.2"/>
    <property type="molecule type" value="Genomic_DNA"/>
</dbReference>
<dbReference type="HOGENOM" id="CLU_025462_0_2_1"/>
<dbReference type="OMA" id="TMGIRNM"/>
<dbReference type="AlphaFoldDB" id="A3LXD6"/>
<evidence type="ECO:0000313" key="1">
    <source>
        <dbReference type="EMBL" id="ABN67788.2"/>
    </source>
</evidence>
<dbReference type="STRING" id="322104.A3LXD6"/>
<keyword evidence="2" id="KW-1185">Reference proteome</keyword>
<dbReference type="RefSeq" id="XP_001385817.2">
    <property type="nucleotide sequence ID" value="XM_001385780.1"/>
</dbReference>
<accession>A3LXD6</accession>
<sequence>MEANASFADGGLLVSLYKQQYVAYSNLTNGSSETSFNILLASIVVSVLALIVRNQKNSKNKNSAALKPKKANIINRVWGKWTPDYDFKTPTPEPFKYWDFKKTKPMPYRAFKHKYTVTMGIRNMEWDSWIELDNQWLRYHNNKLDRFKERGDELYATSPLATAAAYELLDEFKRYLPARYPALFKATDIGMDNLETGESYDFRPGHHDDPMKLAAMFTQDDLAIMIEHEDGNYSLEAGAIALAGFWRLRDKFQMKLNEIHTSGDVPKYETNLKMGMTKFFRRLTVDKPVVRNNYFIQTDDNLGWSDSIGREDVEEIGGWYTAKVASEIDKLYFRSERQSLRRLPISGGVVFTIRTYFIPITELCDEPHIPRRLLNGINSWSDDVEEYRGYHKYKDILLPYLEKRAEEQEKEGLGSEPEVYPF</sequence>
<gene>
    <name evidence="1" type="ORF">PICST_32780</name>
</gene>
<dbReference type="InParanoid" id="A3LXD6"/>
<proteinExistence type="predicted"/>
<reference evidence="1 2" key="1">
    <citation type="journal article" date="2007" name="Nat. Biotechnol.">
        <title>Genome sequence of the lignocellulose-bioconverting and xylose-fermenting yeast Pichia stipitis.</title>
        <authorList>
            <person name="Jeffries T.W."/>
            <person name="Grigoriev I.V."/>
            <person name="Grimwood J."/>
            <person name="Laplaza J.M."/>
            <person name="Aerts A."/>
            <person name="Salamov A."/>
            <person name="Schmutz J."/>
            <person name="Lindquist E."/>
            <person name="Dehal P."/>
            <person name="Shapiro H."/>
            <person name="Jin Y.S."/>
            <person name="Passoth V."/>
            <person name="Richardson P.M."/>
        </authorList>
    </citation>
    <scope>NUCLEOTIDE SEQUENCE [LARGE SCALE GENOMIC DNA]</scope>
    <source>
        <strain evidence="2">ATCC 58785 / CBS 6054 / NBRC 10063 / NRRL Y-11545</strain>
    </source>
</reference>
<organism evidence="1 2">
    <name type="scientific">Scheffersomyces stipitis (strain ATCC 58785 / CBS 6054 / NBRC 10063 / NRRL Y-11545)</name>
    <name type="common">Yeast</name>
    <name type="synonym">Pichia stipitis</name>
    <dbReference type="NCBI Taxonomy" id="322104"/>
    <lineage>
        <taxon>Eukaryota</taxon>
        <taxon>Fungi</taxon>
        <taxon>Dikarya</taxon>
        <taxon>Ascomycota</taxon>
        <taxon>Saccharomycotina</taxon>
        <taxon>Pichiomycetes</taxon>
        <taxon>Debaryomycetaceae</taxon>
        <taxon>Scheffersomyces</taxon>
    </lineage>
</organism>
<dbReference type="Pfam" id="PF11927">
    <property type="entry name" value="HODM_asu-like"/>
    <property type="match status" value="1"/>
</dbReference>
<evidence type="ECO:0008006" key="3">
    <source>
        <dbReference type="Google" id="ProtNLM"/>
    </source>
</evidence>
<dbReference type="GeneID" id="4839781"/>
<dbReference type="OrthoDB" id="497541at2759"/>
<evidence type="ECO:0000313" key="2">
    <source>
        <dbReference type="Proteomes" id="UP000002258"/>
    </source>
</evidence>
<name>A3LXD6_PICST</name>
<dbReference type="eggNOG" id="KOG2515">
    <property type="taxonomic scope" value="Eukaryota"/>
</dbReference>